<protein>
    <submittedName>
        <fullName evidence="10">Exopolysaccharide biosynthesis polyprenyl glycosylphosphotransferase</fullName>
    </submittedName>
</protein>
<keyword evidence="3" id="KW-0808">Transferase</keyword>
<evidence type="ECO:0000256" key="1">
    <source>
        <dbReference type="ARBA" id="ARBA00004141"/>
    </source>
</evidence>
<keyword evidence="7" id="KW-0270">Exopolysaccharide synthesis</keyword>
<evidence type="ECO:0000256" key="4">
    <source>
        <dbReference type="ARBA" id="ARBA00022692"/>
    </source>
</evidence>
<feature type="transmembrane region" description="Helical" evidence="8">
    <location>
        <begin position="340"/>
        <end position="361"/>
    </location>
</feature>
<gene>
    <name evidence="10" type="ORF">ACFPIE_04855</name>
</gene>
<sequence length="530" mass="57474">MAPMTSAIDIGRATALSDAGDTARLDAPGLQALAARSVAEPQAKSQLEGAARRGPFRPEVWLNARQRHASRLAVHWFRSADIAAVAVVTIALLWAMTPGGLLAAPLATALPLIVGATLVLGLMRSLGLYRFSRGQRTPLHLAIVAGIAFSGGLCAVLLDAILAGGAGLPVYIIWTALVTVGLYVLHMGWSDLVAKWRGKGALTPNIVLVGATKHAETLIKDALKRRDLNVLGVFDDRLARNPDSVAGVPVLGDAEALMTHRMTPYVDRIVLAIDPKAEKRVRELTSRLSALPNEVTLLVDPVDAGERSAALNRLANAPLASLGGPIDDDRRAFNKRIQDILIGTVAFILLAPVMALTALAIRLDSPGPIFFRQRRHGFNHEEIVVWKFRSMRHEAADATASRQVTTDDDRVTRVGKIIRSTSLDELPQIFNVLKGEMSLVGPRPHAIGMKTGAVESARLVAEYAHRHRMKPGMTGWAAIKGSRGPLHTAQDVRRRVQLDVEYIERQSLWLDLWIMFVTVPVLLGDRAAIR</sequence>
<dbReference type="Gene3D" id="3.40.50.720">
    <property type="entry name" value="NAD(P)-binding Rossmann-like Domain"/>
    <property type="match status" value="1"/>
</dbReference>
<keyword evidence="5 8" id="KW-1133">Transmembrane helix</keyword>
<dbReference type="InterPro" id="IPR017475">
    <property type="entry name" value="EPS_sugar_tfrase"/>
</dbReference>
<dbReference type="InterPro" id="IPR003362">
    <property type="entry name" value="Bact_transf"/>
</dbReference>
<comment type="caution">
    <text evidence="10">The sequence shown here is derived from an EMBL/GenBank/DDBJ whole genome shotgun (WGS) entry which is preliminary data.</text>
</comment>
<dbReference type="EMBL" id="JBHSLF010000011">
    <property type="protein sequence ID" value="MFC5343233.1"/>
    <property type="molecule type" value="Genomic_DNA"/>
</dbReference>
<feature type="domain" description="Bacterial sugar transferase" evidence="9">
    <location>
        <begin position="335"/>
        <end position="523"/>
    </location>
</feature>
<reference evidence="11" key="1">
    <citation type="journal article" date="2019" name="Int. J. Syst. Evol. Microbiol.">
        <title>The Global Catalogue of Microorganisms (GCM) 10K type strain sequencing project: providing services to taxonomists for standard genome sequencing and annotation.</title>
        <authorList>
            <consortium name="The Broad Institute Genomics Platform"/>
            <consortium name="The Broad Institute Genome Sequencing Center for Infectious Disease"/>
            <person name="Wu L."/>
            <person name="Ma J."/>
        </authorList>
    </citation>
    <scope>NUCLEOTIDE SEQUENCE [LARGE SCALE GENOMIC DNA]</scope>
    <source>
        <strain evidence="11">JCM 12125</strain>
    </source>
</reference>
<dbReference type="Pfam" id="PF13727">
    <property type="entry name" value="CoA_binding_3"/>
    <property type="match status" value="1"/>
</dbReference>
<dbReference type="RefSeq" id="WP_374038954.1">
    <property type="nucleotide sequence ID" value="NZ_CP169082.1"/>
</dbReference>
<feature type="transmembrane region" description="Helical" evidence="8">
    <location>
        <begin position="168"/>
        <end position="189"/>
    </location>
</feature>
<dbReference type="PANTHER" id="PTHR30576:SF0">
    <property type="entry name" value="UNDECAPRENYL-PHOSPHATE N-ACETYLGALACTOSAMINYL 1-PHOSPHATE TRANSFERASE-RELATED"/>
    <property type="match status" value="1"/>
</dbReference>
<comment type="similarity">
    <text evidence="2">Belongs to the bacterial sugar transferase family.</text>
</comment>
<dbReference type="Pfam" id="PF02397">
    <property type="entry name" value="Bac_transf"/>
    <property type="match status" value="1"/>
</dbReference>
<evidence type="ECO:0000313" key="11">
    <source>
        <dbReference type="Proteomes" id="UP001596152"/>
    </source>
</evidence>
<evidence type="ECO:0000256" key="2">
    <source>
        <dbReference type="ARBA" id="ARBA00006464"/>
    </source>
</evidence>
<keyword evidence="6 8" id="KW-0472">Membrane</keyword>
<keyword evidence="4 8" id="KW-0812">Transmembrane</keyword>
<comment type="subcellular location">
    <subcellularLocation>
        <location evidence="1">Membrane</location>
        <topology evidence="1">Multi-pass membrane protein</topology>
    </subcellularLocation>
</comment>
<feature type="transmembrane region" description="Helical" evidence="8">
    <location>
        <begin position="139"/>
        <end position="162"/>
    </location>
</feature>
<evidence type="ECO:0000256" key="5">
    <source>
        <dbReference type="ARBA" id="ARBA00022989"/>
    </source>
</evidence>
<proteinExistence type="inferred from homology"/>
<dbReference type="PANTHER" id="PTHR30576">
    <property type="entry name" value="COLANIC BIOSYNTHESIS UDP-GLUCOSE LIPID CARRIER TRANSFERASE"/>
    <property type="match status" value="1"/>
</dbReference>
<evidence type="ECO:0000256" key="8">
    <source>
        <dbReference type="SAM" id="Phobius"/>
    </source>
</evidence>
<dbReference type="Proteomes" id="UP001596152">
    <property type="component" value="Unassembled WGS sequence"/>
</dbReference>
<evidence type="ECO:0000256" key="3">
    <source>
        <dbReference type="ARBA" id="ARBA00022679"/>
    </source>
</evidence>
<evidence type="ECO:0000256" key="6">
    <source>
        <dbReference type="ARBA" id="ARBA00023136"/>
    </source>
</evidence>
<feature type="transmembrane region" description="Helical" evidence="8">
    <location>
        <begin position="75"/>
        <end position="96"/>
    </location>
</feature>
<dbReference type="NCBIfam" id="TIGR03025">
    <property type="entry name" value="EPS_sugtrans"/>
    <property type="match status" value="1"/>
</dbReference>
<accession>A0ABW0FPX6</accession>
<evidence type="ECO:0000259" key="9">
    <source>
        <dbReference type="Pfam" id="PF02397"/>
    </source>
</evidence>
<feature type="transmembrane region" description="Helical" evidence="8">
    <location>
        <begin position="102"/>
        <end position="127"/>
    </location>
</feature>
<name>A0ABW0FPX6_9CAUL</name>
<evidence type="ECO:0000313" key="10">
    <source>
        <dbReference type="EMBL" id="MFC5343233.1"/>
    </source>
</evidence>
<evidence type="ECO:0000256" key="7">
    <source>
        <dbReference type="ARBA" id="ARBA00023169"/>
    </source>
</evidence>
<keyword evidence="11" id="KW-1185">Reference proteome</keyword>
<organism evidence="10 11">
    <name type="scientific">Brevundimonas staleyi</name>
    <dbReference type="NCBI Taxonomy" id="74326"/>
    <lineage>
        <taxon>Bacteria</taxon>
        <taxon>Pseudomonadati</taxon>
        <taxon>Pseudomonadota</taxon>
        <taxon>Alphaproteobacteria</taxon>
        <taxon>Caulobacterales</taxon>
        <taxon>Caulobacteraceae</taxon>
        <taxon>Brevundimonas</taxon>
    </lineage>
</organism>